<dbReference type="InterPro" id="IPR026873">
    <property type="entry name" value="Ptb1"/>
</dbReference>
<evidence type="ECO:0000256" key="6">
    <source>
        <dbReference type="ARBA" id="ARBA00022737"/>
    </source>
</evidence>
<dbReference type="PANTHER" id="PTHR11774">
    <property type="entry name" value="GERANYLGERANYL TRANSFERASE TYPE BETA SUBUNIT"/>
    <property type="match status" value="1"/>
</dbReference>
<dbReference type="EC" id="2.5.1.60" evidence="9"/>
<feature type="domain" description="Prenyltransferase alpha-alpha toroid" evidence="11">
    <location>
        <begin position="32"/>
        <end position="375"/>
    </location>
</feature>
<organism evidence="12">
    <name type="scientific">Pseudictyota dubia</name>
    <dbReference type="NCBI Taxonomy" id="2749911"/>
    <lineage>
        <taxon>Eukaryota</taxon>
        <taxon>Sar</taxon>
        <taxon>Stramenopiles</taxon>
        <taxon>Ochrophyta</taxon>
        <taxon>Bacillariophyta</taxon>
        <taxon>Mediophyceae</taxon>
        <taxon>Biddulphiophycidae</taxon>
        <taxon>Eupodiscales</taxon>
        <taxon>Odontellaceae</taxon>
        <taxon>Pseudictyota</taxon>
    </lineage>
</organism>
<dbReference type="InterPro" id="IPR008930">
    <property type="entry name" value="Terpenoid_cyclase/PrenylTrfase"/>
</dbReference>
<comment type="cofactor">
    <cofactor evidence="9">
        <name>Zn(2+)</name>
        <dbReference type="ChEBI" id="CHEBI:29105"/>
    </cofactor>
    <text evidence="9">Binds 1 zinc ion per subunit.</text>
</comment>
<keyword evidence="5 9" id="KW-0479">Metal-binding</keyword>
<evidence type="ECO:0000256" key="2">
    <source>
        <dbReference type="ARBA" id="ARBA00011355"/>
    </source>
</evidence>
<evidence type="ECO:0000259" key="11">
    <source>
        <dbReference type="Pfam" id="PF00432"/>
    </source>
</evidence>
<evidence type="ECO:0000256" key="8">
    <source>
        <dbReference type="ARBA" id="ARBA00047658"/>
    </source>
</evidence>
<evidence type="ECO:0000256" key="4">
    <source>
        <dbReference type="ARBA" id="ARBA00022679"/>
    </source>
</evidence>
<dbReference type="Pfam" id="PF00432">
    <property type="entry name" value="Prenyltrans"/>
    <property type="match status" value="1"/>
</dbReference>
<feature type="region of interest" description="Disordered" evidence="10">
    <location>
        <begin position="1"/>
        <end position="28"/>
    </location>
</feature>
<evidence type="ECO:0000313" key="12">
    <source>
        <dbReference type="EMBL" id="CAD8318333.1"/>
    </source>
</evidence>
<dbReference type="CDD" id="cd02894">
    <property type="entry name" value="GGTase-II"/>
    <property type="match status" value="1"/>
</dbReference>
<dbReference type="EMBL" id="HBED01034164">
    <property type="protein sequence ID" value="CAD8318333.1"/>
    <property type="molecule type" value="Transcribed_RNA"/>
</dbReference>
<dbReference type="GO" id="GO:0046872">
    <property type="term" value="F:metal ion binding"/>
    <property type="evidence" value="ECO:0007669"/>
    <property type="project" value="UniProtKB-KW"/>
</dbReference>
<comment type="similarity">
    <text evidence="1 9">Belongs to the protein prenyltransferase subunit beta family.</text>
</comment>
<comment type="catalytic activity">
    <reaction evidence="8 9">
        <text>geranylgeranyl diphosphate + L-cysteinyl-[protein] = S-geranylgeranyl-L-cysteinyl-[protein] + diphosphate</text>
        <dbReference type="Rhea" id="RHEA:21240"/>
        <dbReference type="Rhea" id="RHEA-COMP:10131"/>
        <dbReference type="Rhea" id="RHEA-COMP:11537"/>
        <dbReference type="ChEBI" id="CHEBI:29950"/>
        <dbReference type="ChEBI" id="CHEBI:33019"/>
        <dbReference type="ChEBI" id="CHEBI:57533"/>
        <dbReference type="ChEBI" id="CHEBI:86021"/>
        <dbReference type="EC" id="2.5.1.60"/>
    </reaction>
</comment>
<protein>
    <recommendedName>
        <fullName evidence="9">Geranylgeranyl transferase type-2 subunit beta</fullName>
        <ecNumber evidence="9">2.5.1.60</ecNumber>
    </recommendedName>
</protein>
<feature type="compositionally biased region" description="Basic and acidic residues" evidence="10">
    <location>
        <begin position="1"/>
        <end position="22"/>
    </location>
</feature>
<evidence type="ECO:0000256" key="10">
    <source>
        <dbReference type="SAM" id="MobiDB-lite"/>
    </source>
</evidence>
<dbReference type="SUPFAM" id="SSF48239">
    <property type="entry name" value="Terpenoid cyclases/Protein prenyltransferases"/>
    <property type="match status" value="1"/>
</dbReference>
<keyword evidence="7 9" id="KW-0862">Zinc</keyword>
<evidence type="ECO:0000256" key="7">
    <source>
        <dbReference type="ARBA" id="ARBA00022833"/>
    </source>
</evidence>
<keyword evidence="3 9" id="KW-0637">Prenyltransferase</keyword>
<dbReference type="PANTHER" id="PTHR11774:SF11">
    <property type="entry name" value="GERANYLGERANYL TRANSFERASE TYPE-2 SUBUNIT BETA"/>
    <property type="match status" value="1"/>
</dbReference>
<evidence type="ECO:0000256" key="3">
    <source>
        <dbReference type="ARBA" id="ARBA00022602"/>
    </source>
</evidence>
<dbReference type="AlphaFoldDB" id="A0A7R9WA00"/>
<keyword evidence="4 9" id="KW-0808">Transferase</keyword>
<dbReference type="GO" id="GO:0005968">
    <property type="term" value="C:Rab-protein geranylgeranyltransferase complex"/>
    <property type="evidence" value="ECO:0007669"/>
    <property type="project" value="UniProtKB-UniRule"/>
</dbReference>
<keyword evidence="6" id="KW-0677">Repeat</keyword>
<dbReference type="InterPro" id="IPR045089">
    <property type="entry name" value="PGGT1B-like"/>
</dbReference>
<dbReference type="GO" id="GO:0072657">
    <property type="term" value="P:protein localization to membrane"/>
    <property type="evidence" value="ECO:0007669"/>
    <property type="project" value="UniProtKB-ARBA"/>
</dbReference>
<dbReference type="FunFam" id="1.50.10.20:FF:000012">
    <property type="entry name" value="Geranylgeranyl transferase type-2 subunit beta"/>
    <property type="match status" value="1"/>
</dbReference>
<dbReference type="InterPro" id="IPR001330">
    <property type="entry name" value="Prenyltrans"/>
</dbReference>
<sequence>MASDRKVMDDNIANDEGREKPKSSGNATPFYDDLHVKYISTLATKLDSPTSYEGAVTEHLRMSGVYWSITALSLLRSPEEVDKMMGLTSQIRSNGAESSAKQRPSIVDWVFSCYDSLTGGFGGNVGHDGHLLYTLSALQILAIADMLDDPRLDREAVVKFVSELQQPDGSFAGDEWGEVDTRFSYCALSALSILGSLPERGEKGGVIDVRKAAQYVASCRNFDGGFGCVPGAESHAGQIFCCVGALSIAKSLDLMDVDLLSWWLAERQCDSGGLNGRPEKQADVCYSWWILSALSIMGRVPWISTVKLGEFILKCQDDDDGGIADRPSDMADVFHTFFGIAGLSLIGYLHDVGSTESDEEKSRKECYRKIDPVYALPTDTVQKLGLKAQVISHGIGEQNCAVIDDRLQIYDVLDGVNTNKK</sequence>
<dbReference type="GO" id="GO:0004663">
    <property type="term" value="F:Rab geranylgeranyltransferase activity"/>
    <property type="evidence" value="ECO:0007669"/>
    <property type="project" value="UniProtKB-UniRule"/>
</dbReference>
<dbReference type="Gene3D" id="1.50.10.20">
    <property type="match status" value="1"/>
</dbReference>
<name>A0A7R9WA00_9STRA</name>
<proteinExistence type="inferred from homology"/>
<evidence type="ECO:0000256" key="9">
    <source>
        <dbReference type="RuleBase" id="RU365076"/>
    </source>
</evidence>
<comment type="function">
    <text evidence="9">Catalyzes the transfer of a geranylgeranyl moiety from geranylgeranyl diphosphate to both cysteines of proteins with the C-terminal sequence -XXCC, -XCXC and -CCXX.</text>
</comment>
<evidence type="ECO:0000256" key="1">
    <source>
        <dbReference type="ARBA" id="ARBA00010497"/>
    </source>
</evidence>
<comment type="subunit">
    <text evidence="2">Heterodimer of an alpha and a beta subunit.</text>
</comment>
<reference evidence="12" key="1">
    <citation type="submission" date="2021-01" db="EMBL/GenBank/DDBJ databases">
        <authorList>
            <person name="Corre E."/>
            <person name="Pelletier E."/>
            <person name="Niang G."/>
            <person name="Scheremetjew M."/>
            <person name="Finn R."/>
            <person name="Kale V."/>
            <person name="Holt S."/>
            <person name="Cochrane G."/>
            <person name="Meng A."/>
            <person name="Brown T."/>
            <person name="Cohen L."/>
        </authorList>
    </citation>
    <scope>NUCLEOTIDE SEQUENCE</scope>
    <source>
        <strain evidence="12">CCMP147</strain>
    </source>
</reference>
<gene>
    <name evidence="12" type="ORF">TDUB1175_LOCUS17128</name>
</gene>
<evidence type="ECO:0000256" key="5">
    <source>
        <dbReference type="ARBA" id="ARBA00022723"/>
    </source>
</evidence>
<accession>A0A7R9WA00</accession>